<dbReference type="PROSITE" id="PS00134">
    <property type="entry name" value="TRYPSIN_HIS"/>
    <property type="match status" value="1"/>
</dbReference>
<dbReference type="InterPro" id="IPR033116">
    <property type="entry name" value="TRYPSIN_SER"/>
</dbReference>
<comment type="caution">
    <text evidence="10">The sequence shown here is derived from an EMBL/GenBank/DDBJ whole genome shotgun (WGS) entry which is preliminary data.</text>
</comment>
<evidence type="ECO:0000256" key="8">
    <source>
        <dbReference type="SAM" id="SignalP"/>
    </source>
</evidence>
<keyword evidence="3 8" id="KW-0732">Signal</keyword>
<evidence type="ECO:0000313" key="10">
    <source>
        <dbReference type="EMBL" id="MDT0262037.1"/>
    </source>
</evidence>
<dbReference type="SUPFAM" id="SSF50494">
    <property type="entry name" value="Trypsin-like serine proteases"/>
    <property type="match status" value="1"/>
</dbReference>
<organism evidence="10 11">
    <name type="scientific">Jatrophihabitans lederbergiae</name>
    <dbReference type="NCBI Taxonomy" id="3075547"/>
    <lineage>
        <taxon>Bacteria</taxon>
        <taxon>Bacillati</taxon>
        <taxon>Actinomycetota</taxon>
        <taxon>Actinomycetes</taxon>
        <taxon>Jatrophihabitantales</taxon>
        <taxon>Jatrophihabitantaceae</taxon>
        <taxon>Jatrophihabitans</taxon>
    </lineage>
</organism>
<evidence type="ECO:0000256" key="6">
    <source>
        <dbReference type="ARBA" id="ARBA00023145"/>
    </source>
</evidence>
<dbReference type="EMBL" id="JAVREH010000013">
    <property type="protein sequence ID" value="MDT0262037.1"/>
    <property type="molecule type" value="Genomic_DNA"/>
</dbReference>
<dbReference type="InterPro" id="IPR001316">
    <property type="entry name" value="Pept_S1A_streptogrisin"/>
</dbReference>
<dbReference type="RefSeq" id="WP_311423189.1">
    <property type="nucleotide sequence ID" value="NZ_JAVREH010000013.1"/>
</dbReference>
<evidence type="ECO:0000256" key="5">
    <source>
        <dbReference type="ARBA" id="ARBA00022825"/>
    </source>
</evidence>
<dbReference type="Proteomes" id="UP001183176">
    <property type="component" value="Unassembled WGS sequence"/>
</dbReference>
<feature type="domain" description="Peptidase S1A alpha-lytic prodomain" evidence="9">
    <location>
        <begin position="91"/>
        <end position="144"/>
    </location>
</feature>
<keyword evidence="5" id="KW-0720">Serine protease</keyword>
<evidence type="ECO:0000256" key="4">
    <source>
        <dbReference type="ARBA" id="ARBA00022801"/>
    </source>
</evidence>
<feature type="chain" id="PRO_5045646321" evidence="8">
    <location>
        <begin position="34"/>
        <end position="350"/>
    </location>
</feature>
<feature type="signal peptide" evidence="8">
    <location>
        <begin position="1"/>
        <end position="33"/>
    </location>
</feature>
<dbReference type="InterPro" id="IPR018114">
    <property type="entry name" value="TRYPSIN_HIS"/>
</dbReference>
<keyword evidence="11" id="KW-1185">Reference proteome</keyword>
<dbReference type="InterPro" id="IPR043504">
    <property type="entry name" value="Peptidase_S1_PA_chymotrypsin"/>
</dbReference>
<dbReference type="InterPro" id="IPR009003">
    <property type="entry name" value="Peptidase_S1_PA"/>
</dbReference>
<sequence>MRPTSTSLRTAMAAVAVTTVAAGALLSAPSSQAAPTPVATPAAASALASQLGARSAGAYADAADHTVVTVTDATAADQVRAIGATPALVKYGAATLAAVTSSLNASARIVGTAWAVDTRADQVVVSVDRTVTGAKLAKVTAVAAKFGAAARIEHVAGTFSKRIAGGDAIYGGGYRCSLGFNVRSGTTYYFLTAGHCGNSASTWYSNSSQTAVLGNTAGSSFPGNDYAIVRYSTSTVPPGAVDLYNGTSQDITTAANAYVGEAVKRSGSTTGVHGGTVQAVNATVNYAEGAVSGLIQTNVCAEGGDSGGSLFSGTTALGLTSGGSGNCTSGGTTYFQPVTEALSVYGVSVY</sequence>
<evidence type="ECO:0000256" key="2">
    <source>
        <dbReference type="ARBA" id="ARBA00022670"/>
    </source>
</evidence>
<dbReference type="Gene3D" id="2.40.10.10">
    <property type="entry name" value="Trypsin-like serine proteases"/>
    <property type="match status" value="2"/>
</dbReference>
<reference evidence="11" key="1">
    <citation type="submission" date="2023-07" db="EMBL/GenBank/DDBJ databases">
        <title>30 novel species of actinomycetes from the DSMZ collection.</title>
        <authorList>
            <person name="Nouioui I."/>
        </authorList>
    </citation>
    <scope>NUCLEOTIDE SEQUENCE [LARGE SCALE GENOMIC DNA]</scope>
    <source>
        <strain evidence="11">DSM 44399</strain>
    </source>
</reference>
<keyword evidence="2" id="KW-0645">Protease</keyword>
<evidence type="ECO:0000256" key="7">
    <source>
        <dbReference type="ARBA" id="ARBA00023157"/>
    </source>
</evidence>
<evidence type="ECO:0000259" key="9">
    <source>
        <dbReference type="Pfam" id="PF02983"/>
    </source>
</evidence>
<proteinExistence type="inferred from homology"/>
<keyword evidence="4" id="KW-0378">Hydrolase</keyword>
<keyword evidence="6" id="KW-0865">Zymogen</keyword>
<comment type="similarity">
    <text evidence="1">Belongs to the peptidase S1 family.</text>
</comment>
<evidence type="ECO:0000313" key="11">
    <source>
        <dbReference type="Proteomes" id="UP001183176"/>
    </source>
</evidence>
<gene>
    <name evidence="10" type="ORF">RM423_11580</name>
</gene>
<dbReference type="PROSITE" id="PS00135">
    <property type="entry name" value="TRYPSIN_SER"/>
    <property type="match status" value="1"/>
</dbReference>
<evidence type="ECO:0000256" key="3">
    <source>
        <dbReference type="ARBA" id="ARBA00022729"/>
    </source>
</evidence>
<accession>A0ABU2JAM3</accession>
<dbReference type="Pfam" id="PF02983">
    <property type="entry name" value="Pro_Al_protease"/>
    <property type="match status" value="1"/>
</dbReference>
<dbReference type="CDD" id="cd21112">
    <property type="entry name" value="alphaLP-like"/>
    <property type="match status" value="1"/>
</dbReference>
<dbReference type="PIRSF" id="PIRSF001134">
    <property type="entry name" value="Streptogrisin"/>
    <property type="match status" value="1"/>
</dbReference>
<protein>
    <submittedName>
        <fullName evidence="10">S1 family peptidase</fullName>
    </submittedName>
</protein>
<evidence type="ECO:0000256" key="1">
    <source>
        <dbReference type="ARBA" id="ARBA00007664"/>
    </source>
</evidence>
<keyword evidence="7" id="KW-1015">Disulfide bond</keyword>
<dbReference type="InterPro" id="IPR004236">
    <property type="entry name" value="Pept_S1_alpha_lytic"/>
</dbReference>
<name>A0ABU2JAM3_9ACTN</name>
<dbReference type="PRINTS" id="PR00861">
    <property type="entry name" value="ALYTICPTASE"/>
</dbReference>